<dbReference type="InterPro" id="IPR001119">
    <property type="entry name" value="SLH_dom"/>
</dbReference>
<dbReference type="EMBL" id="JBHUIO010000005">
    <property type="protein sequence ID" value="MFD2169547.1"/>
    <property type="molecule type" value="Genomic_DNA"/>
</dbReference>
<evidence type="ECO:0000313" key="3">
    <source>
        <dbReference type="EMBL" id="MFD2169547.1"/>
    </source>
</evidence>
<dbReference type="Pfam" id="PF14478">
    <property type="entry name" value="DUF4430"/>
    <property type="match status" value="1"/>
</dbReference>
<feature type="domain" description="SLH" evidence="2">
    <location>
        <begin position="377"/>
        <end position="435"/>
    </location>
</feature>
<feature type="chain" id="PRO_5045182968" evidence="1">
    <location>
        <begin position="29"/>
        <end position="435"/>
    </location>
</feature>
<evidence type="ECO:0000313" key="4">
    <source>
        <dbReference type="Proteomes" id="UP001597343"/>
    </source>
</evidence>
<evidence type="ECO:0000259" key="2">
    <source>
        <dbReference type="PROSITE" id="PS51272"/>
    </source>
</evidence>
<feature type="domain" description="SLH" evidence="2">
    <location>
        <begin position="255"/>
        <end position="318"/>
    </location>
</feature>
<dbReference type="Gene3D" id="2.170.130.30">
    <property type="match status" value="1"/>
</dbReference>
<sequence length="435" mass="46408">MAKRITKISAGVLLATSLLIPQTGAVLAADDSLTTVKVRVAGLNGMHEEKVLNVGSASFTNTVGETITMQKPTAMGALMKLLSEQKLTYEAKTVSFGSYISKIGTLGEKDLNANAGWSVWVNGKAPDISADASEIHDGDEVVWGYYDYTQTLFPQVSFSTTTPAVGESFTVKVTAEQTTYDEEWNPTVTTVDVEGAAVQKAGTAETLWQTGADGVATLKADQPGLLQLEIDKVDQQTGVPQLIRTGRLNLLVGNPNASFTDLQGVDWANESILALAKKGIVIGSGNGEFQPKRPVTRGELTKILALSSGDLNLGGPASFRDVNQNAYQTFIETVVRKGYMSGDKEGTFRPSAGLTREELAVVLVRFAGIEPTSNMQELSFQDRGDVSSWARPFVRAAVEFGLMSGDAEGTFRPHATASRAEVSTAIVNVMNGTNK</sequence>
<gene>
    <name evidence="3" type="ORF">ACFSOY_06025</name>
</gene>
<dbReference type="PANTHER" id="PTHR43308">
    <property type="entry name" value="OUTER MEMBRANE PROTEIN ALPHA-RELATED"/>
    <property type="match status" value="1"/>
</dbReference>
<keyword evidence="4" id="KW-1185">Reference proteome</keyword>
<feature type="signal peptide" evidence="1">
    <location>
        <begin position="1"/>
        <end position="28"/>
    </location>
</feature>
<keyword evidence="1" id="KW-0732">Signal</keyword>
<dbReference type="Proteomes" id="UP001597343">
    <property type="component" value="Unassembled WGS sequence"/>
</dbReference>
<comment type="caution">
    <text evidence="3">The sequence shown here is derived from an EMBL/GenBank/DDBJ whole genome shotgun (WGS) entry which is preliminary data.</text>
</comment>
<proteinExistence type="predicted"/>
<reference evidence="4" key="1">
    <citation type="journal article" date="2019" name="Int. J. Syst. Evol. Microbiol.">
        <title>The Global Catalogue of Microorganisms (GCM) 10K type strain sequencing project: providing services to taxonomists for standard genome sequencing and annotation.</title>
        <authorList>
            <consortium name="The Broad Institute Genomics Platform"/>
            <consortium name="The Broad Institute Genome Sequencing Center for Infectious Disease"/>
            <person name="Wu L."/>
            <person name="Ma J."/>
        </authorList>
    </citation>
    <scope>NUCLEOTIDE SEQUENCE [LARGE SCALE GENOMIC DNA]</scope>
    <source>
        <strain evidence="4">CGMCC 1.13574</strain>
    </source>
</reference>
<dbReference type="Pfam" id="PF00395">
    <property type="entry name" value="SLH"/>
    <property type="match status" value="3"/>
</dbReference>
<feature type="domain" description="SLH" evidence="2">
    <location>
        <begin position="319"/>
        <end position="376"/>
    </location>
</feature>
<evidence type="ECO:0000256" key="1">
    <source>
        <dbReference type="SAM" id="SignalP"/>
    </source>
</evidence>
<protein>
    <submittedName>
        <fullName evidence="3">S-layer homology domain-containing protein</fullName>
    </submittedName>
</protein>
<organism evidence="3 4">
    <name type="scientific">Tumebacillus lipolyticus</name>
    <dbReference type="NCBI Taxonomy" id="1280370"/>
    <lineage>
        <taxon>Bacteria</taxon>
        <taxon>Bacillati</taxon>
        <taxon>Bacillota</taxon>
        <taxon>Bacilli</taxon>
        <taxon>Bacillales</taxon>
        <taxon>Alicyclobacillaceae</taxon>
        <taxon>Tumebacillus</taxon>
    </lineage>
</organism>
<dbReference type="PANTHER" id="PTHR43308:SF5">
    <property type="entry name" value="S-LAYER PROTEIN _ PEPTIDOGLYCAN ENDO-BETA-N-ACETYLGLUCOSAMINIDASE"/>
    <property type="match status" value="1"/>
</dbReference>
<accession>A0ABW4ZU62</accession>
<dbReference type="InterPro" id="IPR051465">
    <property type="entry name" value="Cell_Envelope_Struct_Comp"/>
</dbReference>
<dbReference type="InterPro" id="IPR027954">
    <property type="entry name" value="Transcobalamin-like_C"/>
</dbReference>
<dbReference type="PROSITE" id="PS51272">
    <property type="entry name" value="SLH"/>
    <property type="match status" value="3"/>
</dbReference>
<dbReference type="RefSeq" id="WP_386044788.1">
    <property type="nucleotide sequence ID" value="NZ_JBHUIO010000005.1"/>
</dbReference>
<name>A0ABW4ZU62_9BACL</name>